<dbReference type="PANTHER" id="PTHR33569:SF1">
    <property type="entry name" value="UREASE"/>
    <property type="match status" value="1"/>
</dbReference>
<dbReference type="GO" id="GO:0043419">
    <property type="term" value="P:urea catabolic process"/>
    <property type="evidence" value="ECO:0007669"/>
    <property type="project" value="InterPro"/>
</dbReference>
<dbReference type="CDD" id="cd00407">
    <property type="entry name" value="Urease_beta"/>
    <property type="match status" value="1"/>
</dbReference>
<dbReference type="InterPro" id="IPR036463">
    <property type="entry name" value="Urease_gamma_sf"/>
</dbReference>
<name>A0AAJ1U2B0_9ACTN</name>
<dbReference type="InterPro" id="IPR002019">
    <property type="entry name" value="Urease_beta-like"/>
</dbReference>
<evidence type="ECO:0000313" key="6">
    <source>
        <dbReference type="Proteomes" id="UP001239215"/>
    </source>
</evidence>
<evidence type="ECO:0000256" key="1">
    <source>
        <dbReference type="ARBA" id="ARBA00004897"/>
    </source>
</evidence>
<comment type="catalytic activity">
    <reaction evidence="4">
        <text>urea + 2 H2O + H(+) = hydrogencarbonate + 2 NH4(+)</text>
        <dbReference type="Rhea" id="RHEA:20557"/>
        <dbReference type="ChEBI" id="CHEBI:15377"/>
        <dbReference type="ChEBI" id="CHEBI:15378"/>
        <dbReference type="ChEBI" id="CHEBI:16199"/>
        <dbReference type="ChEBI" id="CHEBI:17544"/>
        <dbReference type="ChEBI" id="CHEBI:28938"/>
        <dbReference type="EC" id="3.5.1.5"/>
    </reaction>
</comment>
<comment type="caution">
    <text evidence="5">The sequence shown here is derived from an EMBL/GenBank/DDBJ whole genome shotgun (WGS) entry which is preliminary data.</text>
</comment>
<dbReference type="PANTHER" id="PTHR33569">
    <property type="entry name" value="UREASE"/>
    <property type="match status" value="1"/>
</dbReference>
<dbReference type="CDD" id="cd00390">
    <property type="entry name" value="Urease_gamma"/>
    <property type="match status" value="1"/>
</dbReference>
<evidence type="ECO:0000256" key="2">
    <source>
        <dbReference type="ARBA" id="ARBA00012934"/>
    </source>
</evidence>
<dbReference type="NCBIfam" id="NF009671">
    <property type="entry name" value="PRK13192.1"/>
    <property type="match status" value="1"/>
</dbReference>
<dbReference type="SUPFAM" id="SSF54111">
    <property type="entry name" value="Urease, gamma-subunit"/>
    <property type="match status" value="1"/>
</dbReference>
<accession>A0AAJ1U2B0</accession>
<dbReference type="Pfam" id="PF00699">
    <property type="entry name" value="Urease_beta"/>
    <property type="match status" value="1"/>
</dbReference>
<dbReference type="AlphaFoldDB" id="A0AAJ1U2B0"/>
<dbReference type="Proteomes" id="UP001239215">
    <property type="component" value="Unassembled WGS sequence"/>
</dbReference>
<protein>
    <recommendedName>
        <fullName evidence="2">urease</fullName>
        <ecNumber evidence="2">3.5.1.5</ecNumber>
    </recommendedName>
</protein>
<proteinExistence type="predicted"/>
<dbReference type="InterPro" id="IPR036461">
    <property type="entry name" value="Urease_betasu_sf"/>
</dbReference>
<comment type="pathway">
    <text evidence="1">Nitrogen metabolism; urea degradation; CO(2) and NH(3) from urea (urease route): step 1/1.</text>
</comment>
<organism evidence="5 6">
    <name type="scientific">Nocardioides zeae</name>
    <dbReference type="NCBI Taxonomy" id="1457234"/>
    <lineage>
        <taxon>Bacteria</taxon>
        <taxon>Bacillati</taxon>
        <taxon>Actinomycetota</taxon>
        <taxon>Actinomycetes</taxon>
        <taxon>Propionibacteriales</taxon>
        <taxon>Nocardioidaceae</taxon>
        <taxon>Nocardioides</taxon>
    </lineage>
</organism>
<dbReference type="Gene3D" id="3.30.280.10">
    <property type="entry name" value="Urease, gamma-like subunit"/>
    <property type="match status" value="1"/>
</dbReference>
<reference evidence="5" key="1">
    <citation type="submission" date="2023-07" db="EMBL/GenBank/DDBJ databases">
        <title>Functional and genomic diversity of the sorghum phyllosphere microbiome.</title>
        <authorList>
            <person name="Shade A."/>
        </authorList>
    </citation>
    <scope>NUCLEOTIDE SEQUENCE</scope>
    <source>
        <strain evidence="5">SORGH_AS_1067</strain>
    </source>
</reference>
<dbReference type="NCBIfam" id="TIGR00192">
    <property type="entry name" value="urease_beta"/>
    <property type="match status" value="1"/>
</dbReference>
<gene>
    <name evidence="5" type="ORF">QE405_003333</name>
</gene>
<dbReference type="InterPro" id="IPR002026">
    <property type="entry name" value="Urease_gamma/gamma-beta_su"/>
</dbReference>
<sequence>MNLSPTERERLTIFTAAEFARRNLRLGIRLSHPEAVAYLTDEAMLLARQDRSFADVRDEVSRLLTPQQVQEGVPAMIPLLMIELPMAEGTKLLAVYDPIPTPADDLRPGGVTTRGETQELFTDVEAIEVEVVNTGDRDVQVRSLTHFFEVNRALRFDRAASYGRRLAVPSGQGVRFEPGLPRTVALVPIGGDRVVRGQAGLVEGRLDDPDVRRRAFERAAERGYLAQQDPSEQEEQA</sequence>
<dbReference type="RefSeq" id="WP_307202847.1">
    <property type="nucleotide sequence ID" value="NZ_JAUTAN010000001.1"/>
</dbReference>
<dbReference type="Pfam" id="PF00547">
    <property type="entry name" value="Urease_gamma"/>
    <property type="match status" value="1"/>
</dbReference>
<dbReference type="InterPro" id="IPR050069">
    <property type="entry name" value="Urease_subunit"/>
</dbReference>
<dbReference type="Gene3D" id="2.10.150.10">
    <property type="entry name" value="Urease, beta subunit"/>
    <property type="match status" value="1"/>
</dbReference>
<dbReference type="EMBL" id="JAUTAN010000001">
    <property type="protein sequence ID" value="MDQ1106049.1"/>
    <property type="molecule type" value="Genomic_DNA"/>
</dbReference>
<dbReference type="SUPFAM" id="SSF51278">
    <property type="entry name" value="Urease, beta-subunit"/>
    <property type="match status" value="1"/>
</dbReference>
<dbReference type="GO" id="GO:0016151">
    <property type="term" value="F:nickel cation binding"/>
    <property type="evidence" value="ECO:0007669"/>
    <property type="project" value="InterPro"/>
</dbReference>
<keyword evidence="3 5" id="KW-0378">Hydrolase</keyword>
<dbReference type="EC" id="3.5.1.5" evidence="2"/>
<dbReference type="GO" id="GO:0035550">
    <property type="term" value="C:urease complex"/>
    <property type="evidence" value="ECO:0007669"/>
    <property type="project" value="InterPro"/>
</dbReference>
<evidence type="ECO:0000256" key="3">
    <source>
        <dbReference type="ARBA" id="ARBA00022801"/>
    </source>
</evidence>
<evidence type="ECO:0000313" key="5">
    <source>
        <dbReference type="EMBL" id="MDQ1106049.1"/>
    </source>
</evidence>
<dbReference type="GO" id="GO:0009039">
    <property type="term" value="F:urease activity"/>
    <property type="evidence" value="ECO:0007669"/>
    <property type="project" value="UniProtKB-EC"/>
</dbReference>
<evidence type="ECO:0000256" key="4">
    <source>
        <dbReference type="ARBA" id="ARBA00047778"/>
    </source>
</evidence>